<dbReference type="InterPro" id="IPR003323">
    <property type="entry name" value="OTU_dom"/>
</dbReference>
<gene>
    <name evidence="12" type="ORF">TOLI1172_LOCUS2390</name>
</gene>
<keyword evidence="6 9" id="KW-0378">Hydrolase</keyword>
<dbReference type="Gene3D" id="3.90.70.80">
    <property type="match status" value="1"/>
</dbReference>
<dbReference type="InterPro" id="IPR038765">
    <property type="entry name" value="Papain-like_cys_pep_sf"/>
</dbReference>
<evidence type="ECO:0000256" key="5">
    <source>
        <dbReference type="ARBA" id="ARBA00022786"/>
    </source>
</evidence>
<dbReference type="InterPro" id="IPR048857">
    <property type="entry name" value="OTU1_Ubl"/>
</dbReference>
<reference evidence="12" key="1">
    <citation type="submission" date="2021-01" db="EMBL/GenBank/DDBJ databases">
        <authorList>
            <person name="Corre E."/>
            <person name="Pelletier E."/>
            <person name="Niang G."/>
            <person name="Scheremetjew M."/>
            <person name="Finn R."/>
            <person name="Kale V."/>
            <person name="Holt S."/>
            <person name="Cochrane G."/>
            <person name="Meng A."/>
            <person name="Brown T."/>
            <person name="Cohen L."/>
        </authorList>
    </citation>
    <scope>NUCLEOTIDE SEQUENCE</scope>
    <source>
        <strain evidence="12">CCMP3278</strain>
    </source>
</reference>
<evidence type="ECO:0000256" key="10">
    <source>
        <dbReference type="SAM" id="MobiDB-lite"/>
    </source>
</evidence>
<dbReference type="Pfam" id="PF24560">
    <property type="entry name" value="zf-C2H2_OTU1_C"/>
    <property type="match status" value="1"/>
</dbReference>
<dbReference type="GO" id="GO:0036503">
    <property type="term" value="P:ERAD pathway"/>
    <property type="evidence" value="ECO:0007669"/>
    <property type="project" value="TreeGrafter"/>
</dbReference>
<dbReference type="EMBL" id="HBFP01003360">
    <property type="protein sequence ID" value="CAD8818001.1"/>
    <property type="molecule type" value="Transcribed_RNA"/>
</dbReference>
<keyword evidence="7 9" id="KW-0788">Thiol protease</keyword>
<evidence type="ECO:0000256" key="3">
    <source>
        <dbReference type="ARBA" id="ARBA00022723"/>
    </source>
</evidence>
<dbReference type="Pfam" id="PF02338">
    <property type="entry name" value="OTU"/>
    <property type="match status" value="1"/>
</dbReference>
<accession>A0A7S0ZCZ8</accession>
<dbReference type="InterPro" id="IPR057766">
    <property type="entry name" value="Znf-C2H2_OTU1-like_C"/>
</dbReference>
<evidence type="ECO:0000256" key="4">
    <source>
        <dbReference type="ARBA" id="ARBA00022771"/>
    </source>
</evidence>
<dbReference type="InterPro" id="IPR013087">
    <property type="entry name" value="Znf_C2H2_type"/>
</dbReference>
<keyword evidence="3" id="KW-0479">Metal-binding</keyword>
<dbReference type="GO" id="GO:0005634">
    <property type="term" value="C:nucleus"/>
    <property type="evidence" value="ECO:0007669"/>
    <property type="project" value="TreeGrafter"/>
</dbReference>
<dbReference type="Gene3D" id="3.10.20.90">
    <property type="entry name" value="Phosphatidylinositol 3-kinase Catalytic Subunit, Chain A, domain 1"/>
    <property type="match status" value="1"/>
</dbReference>
<evidence type="ECO:0000256" key="6">
    <source>
        <dbReference type="ARBA" id="ARBA00022801"/>
    </source>
</evidence>
<dbReference type="AlphaFoldDB" id="A0A7S0ZCZ8"/>
<feature type="compositionally biased region" description="Polar residues" evidence="10">
    <location>
        <begin position="108"/>
        <end position="128"/>
    </location>
</feature>
<dbReference type="SUPFAM" id="SSF54001">
    <property type="entry name" value="Cysteine proteinases"/>
    <property type="match status" value="1"/>
</dbReference>
<dbReference type="PROSITE" id="PS50802">
    <property type="entry name" value="OTU"/>
    <property type="match status" value="1"/>
</dbReference>
<evidence type="ECO:0000256" key="8">
    <source>
        <dbReference type="ARBA" id="ARBA00022833"/>
    </source>
</evidence>
<evidence type="ECO:0000256" key="7">
    <source>
        <dbReference type="ARBA" id="ARBA00022807"/>
    </source>
</evidence>
<dbReference type="GO" id="GO:0005829">
    <property type="term" value="C:cytosol"/>
    <property type="evidence" value="ECO:0007669"/>
    <property type="project" value="TreeGrafter"/>
</dbReference>
<evidence type="ECO:0000256" key="2">
    <source>
        <dbReference type="ARBA" id="ARBA00022670"/>
    </source>
</evidence>
<feature type="region of interest" description="Disordered" evidence="10">
    <location>
        <begin position="78"/>
        <end position="128"/>
    </location>
</feature>
<dbReference type="GO" id="GO:0030968">
    <property type="term" value="P:endoplasmic reticulum unfolded protein response"/>
    <property type="evidence" value="ECO:0007669"/>
    <property type="project" value="TreeGrafter"/>
</dbReference>
<protein>
    <recommendedName>
        <fullName evidence="9">Ubiquitin thioesterase OTU</fullName>
        <ecNumber evidence="9">3.4.19.12</ecNumber>
    </recommendedName>
</protein>
<name>A0A7S0ZCZ8_9RHOD</name>
<feature type="domain" description="OTU" evidence="11">
    <location>
        <begin position="136"/>
        <end position="261"/>
    </location>
</feature>
<dbReference type="PROSITE" id="PS00028">
    <property type="entry name" value="ZINC_FINGER_C2H2_1"/>
    <property type="match status" value="1"/>
</dbReference>
<evidence type="ECO:0000256" key="1">
    <source>
        <dbReference type="ARBA" id="ARBA00000707"/>
    </source>
</evidence>
<evidence type="ECO:0000256" key="9">
    <source>
        <dbReference type="RuleBase" id="RU367104"/>
    </source>
</evidence>
<proteinExistence type="predicted"/>
<comment type="catalytic activity">
    <reaction evidence="1 9">
        <text>Thiol-dependent hydrolysis of ester, thioester, amide, peptide and isopeptide bonds formed by the C-terminal Gly of ubiquitin (a 76-residue protein attached to proteins as an intracellular targeting signal).</text>
        <dbReference type="EC" id="3.4.19.12"/>
    </reaction>
</comment>
<keyword evidence="8" id="KW-0862">Zinc</keyword>
<comment type="subcellular location">
    <subcellularLocation>
        <location evidence="9">Cytoplasm</location>
    </subcellularLocation>
</comment>
<keyword evidence="2" id="KW-0645">Protease</keyword>
<evidence type="ECO:0000259" key="11">
    <source>
        <dbReference type="PROSITE" id="PS50802"/>
    </source>
</evidence>
<dbReference type="GO" id="GO:0016579">
    <property type="term" value="P:protein deubiquitination"/>
    <property type="evidence" value="ECO:0007669"/>
    <property type="project" value="TreeGrafter"/>
</dbReference>
<organism evidence="12">
    <name type="scientific">Timspurckia oligopyrenoides</name>
    <dbReference type="NCBI Taxonomy" id="708627"/>
    <lineage>
        <taxon>Eukaryota</taxon>
        <taxon>Rhodophyta</taxon>
        <taxon>Bangiophyceae</taxon>
        <taxon>Porphyridiales</taxon>
        <taxon>Porphyridiaceae</taxon>
        <taxon>Timspurckia</taxon>
    </lineage>
</organism>
<dbReference type="CDD" id="cd22745">
    <property type="entry name" value="OTU_OTU1"/>
    <property type="match status" value="1"/>
</dbReference>
<keyword evidence="5 9" id="KW-0833">Ubl conjugation pathway</keyword>
<sequence>MVLIRVRGPSGMKKIDVDESLTWNQLRMMIEESTGIQADRQQILGGFPPLELNYDGNLVVNGSLAIGDLLTVQQLPSGVQNPSKVSETQTGVTLPPKNIQSDDLKPSENGQEALPTTASYDSDPNPNGSIASQGTFEVVVVPDDNSCLFRSVLNVLDDENRSVYTAERLRTTVAEYIRQHPLEFTSAVLGQDPDQYISWILMETSWGGGIELAIFARVFEMEFDAIDIQSLRIDRFGEGSGYNMRALLIYDGIHYNSIELKIGGIIDVRQFPIDDEYVLHAAMQIAIKANAERAYTDTAGFQLRCADCGTRLEGEKQAVQHATSTGHTNFRES</sequence>
<feature type="compositionally biased region" description="Polar residues" evidence="10">
    <location>
        <begin position="78"/>
        <end position="92"/>
    </location>
</feature>
<dbReference type="PANTHER" id="PTHR13312">
    <property type="entry name" value="HIV-INDUCED PROTEIN-7-LIKE PROTEASE"/>
    <property type="match status" value="1"/>
</dbReference>
<keyword evidence="9" id="KW-0963">Cytoplasm</keyword>
<comment type="function">
    <text evidence="9">Hydrolase that can remove conjugated ubiquitin from proteins and may therefore play an important regulatory role at the level of protein turnover by preventing degradation.</text>
</comment>
<dbReference type="EC" id="3.4.19.12" evidence="9"/>
<dbReference type="PANTHER" id="PTHR13312:SF0">
    <property type="entry name" value="UBIQUITIN THIOESTERASE OTU1"/>
    <property type="match status" value="1"/>
</dbReference>
<dbReference type="Pfam" id="PF21403">
    <property type="entry name" value="OTU1_UBXL"/>
    <property type="match status" value="1"/>
</dbReference>
<keyword evidence="4" id="KW-0863">Zinc-finger</keyword>
<dbReference type="GO" id="GO:0004843">
    <property type="term" value="F:cysteine-type deubiquitinase activity"/>
    <property type="evidence" value="ECO:0007669"/>
    <property type="project" value="UniProtKB-UniRule"/>
</dbReference>
<evidence type="ECO:0000313" key="12">
    <source>
        <dbReference type="EMBL" id="CAD8818001.1"/>
    </source>
</evidence>